<dbReference type="PANTHER" id="PTHR48021:SF1">
    <property type="entry name" value="GH07001P-RELATED"/>
    <property type="match status" value="1"/>
</dbReference>
<dbReference type="InterPro" id="IPR044775">
    <property type="entry name" value="MFS_ERD6/Tret1-like"/>
</dbReference>
<dbReference type="PRINTS" id="PR00171">
    <property type="entry name" value="SUGRTRNSPORT"/>
</dbReference>
<dbReference type="OrthoDB" id="6612291at2759"/>
<dbReference type="AlphaFoldDB" id="A0A6A4WAT1"/>
<keyword evidence="5 9" id="KW-0472">Membrane</keyword>
<feature type="transmembrane region" description="Helical" evidence="9">
    <location>
        <begin position="346"/>
        <end position="366"/>
    </location>
</feature>
<dbReference type="GO" id="GO:0005886">
    <property type="term" value="C:plasma membrane"/>
    <property type="evidence" value="ECO:0007669"/>
    <property type="project" value="UniProtKB-SubCell"/>
</dbReference>
<gene>
    <name evidence="11" type="primary">Tret1_30</name>
    <name evidence="11" type="ORF">FJT64_027366</name>
</gene>
<feature type="transmembrane region" description="Helical" evidence="9">
    <location>
        <begin position="414"/>
        <end position="436"/>
    </location>
</feature>
<evidence type="ECO:0000256" key="2">
    <source>
        <dbReference type="ARBA" id="ARBA00022475"/>
    </source>
</evidence>
<dbReference type="Gene3D" id="1.20.1250.20">
    <property type="entry name" value="MFS general substrate transporter like domains"/>
    <property type="match status" value="1"/>
</dbReference>
<feature type="transmembrane region" description="Helical" evidence="9">
    <location>
        <begin position="198"/>
        <end position="219"/>
    </location>
</feature>
<protein>
    <submittedName>
        <fullName evidence="11">Facilitated trehalose transporter Tret1</fullName>
    </submittedName>
</protein>
<keyword evidence="12" id="KW-1185">Reference proteome</keyword>
<dbReference type="GO" id="GO:0051119">
    <property type="term" value="F:sugar transmembrane transporter activity"/>
    <property type="evidence" value="ECO:0007669"/>
    <property type="project" value="InterPro"/>
</dbReference>
<dbReference type="InterPro" id="IPR003663">
    <property type="entry name" value="Sugar/inositol_transpt"/>
</dbReference>
<dbReference type="Pfam" id="PF00083">
    <property type="entry name" value="Sugar_tr"/>
    <property type="match status" value="1"/>
</dbReference>
<keyword evidence="8" id="KW-0813">Transport</keyword>
<feature type="transmembrane region" description="Helical" evidence="9">
    <location>
        <begin position="86"/>
        <end position="106"/>
    </location>
</feature>
<evidence type="ECO:0000259" key="10">
    <source>
        <dbReference type="PROSITE" id="PS50850"/>
    </source>
</evidence>
<dbReference type="CDD" id="cd17358">
    <property type="entry name" value="MFS_GLUT6_8_Class3_like"/>
    <property type="match status" value="1"/>
</dbReference>
<feature type="transmembrane region" description="Helical" evidence="9">
    <location>
        <begin position="141"/>
        <end position="162"/>
    </location>
</feature>
<dbReference type="InterPro" id="IPR036259">
    <property type="entry name" value="MFS_trans_sf"/>
</dbReference>
<comment type="subcellular location">
    <subcellularLocation>
        <location evidence="1">Cell membrane</location>
        <topology evidence="1">Multi-pass membrane protein</topology>
    </subcellularLocation>
</comment>
<dbReference type="InterPro" id="IPR005828">
    <property type="entry name" value="MFS_sugar_transport-like"/>
</dbReference>
<dbReference type="InterPro" id="IPR050549">
    <property type="entry name" value="MFS_Trehalose_Transporter"/>
</dbReference>
<evidence type="ECO:0000313" key="11">
    <source>
        <dbReference type="EMBL" id="KAF0300042.1"/>
    </source>
</evidence>
<dbReference type="SUPFAM" id="SSF103473">
    <property type="entry name" value="MFS general substrate transporter"/>
    <property type="match status" value="1"/>
</dbReference>
<dbReference type="PANTHER" id="PTHR48021">
    <property type="match status" value="1"/>
</dbReference>
<keyword evidence="6" id="KW-0325">Glycoprotein</keyword>
<feature type="transmembrane region" description="Helical" evidence="9">
    <location>
        <begin position="319"/>
        <end position="339"/>
    </location>
</feature>
<name>A0A6A4WAT1_AMPAM</name>
<feature type="transmembrane region" description="Helical" evidence="9">
    <location>
        <begin position="378"/>
        <end position="402"/>
    </location>
</feature>
<reference evidence="11 12" key="1">
    <citation type="submission" date="2019-07" db="EMBL/GenBank/DDBJ databases">
        <title>Draft genome assembly of a fouling barnacle, Amphibalanus amphitrite (Darwin, 1854): The first reference genome for Thecostraca.</title>
        <authorList>
            <person name="Kim W."/>
        </authorList>
    </citation>
    <scope>NUCLEOTIDE SEQUENCE [LARGE SCALE GENOMIC DNA]</scope>
    <source>
        <strain evidence="11">SNU_AA5</strain>
        <tissue evidence="11">Soma without cirri and trophi</tissue>
    </source>
</reference>
<dbReference type="InterPro" id="IPR005829">
    <property type="entry name" value="Sugar_transporter_CS"/>
</dbReference>
<dbReference type="PROSITE" id="PS00217">
    <property type="entry name" value="SUGAR_TRANSPORT_2"/>
    <property type="match status" value="1"/>
</dbReference>
<feature type="transmembrane region" description="Helical" evidence="9">
    <location>
        <begin position="448"/>
        <end position="467"/>
    </location>
</feature>
<evidence type="ECO:0000256" key="4">
    <source>
        <dbReference type="ARBA" id="ARBA00022989"/>
    </source>
</evidence>
<feature type="transmembrane region" description="Helical" evidence="9">
    <location>
        <begin position="282"/>
        <end position="307"/>
    </location>
</feature>
<feature type="transmembrane region" description="Helical" evidence="9">
    <location>
        <begin position="118"/>
        <end position="135"/>
    </location>
</feature>
<dbReference type="PROSITE" id="PS50850">
    <property type="entry name" value="MFS"/>
    <property type="match status" value="1"/>
</dbReference>
<accession>A0A6A4WAT1</accession>
<feature type="transmembrane region" description="Helical" evidence="9">
    <location>
        <begin position="174"/>
        <end position="192"/>
    </location>
</feature>
<keyword evidence="2" id="KW-1003">Cell membrane</keyword>
<feature type="domain" description="Major facilitator superfamily (MFS) profile" evidence="10">
    <location>
        <begin position="49"/>
        <end position="470"/>
    </location>
</feature>
<evidence type="ECO:0000256" key="3">
    <source>
        <dbReference type="ARBA" id="ARBA00022692"/>
    </source>
</evidence>
<feature type="transmembrane region" description="Helical" evidence="9">
    <location>
        <begin position="47"/>
        <end position="66"/>
    </location>
</feature>
<keyword evidence="3 9" id="KW-0812">Transmembrane</keyword>
<sequence>MRGMRAVELLKSFRCHCCRMGREEEMSDLTVPGKEVSAPTSSLRNQILASLSATVGGVGAGLALGYTSPAGPELQRSALQLGTSQVSLVGAAVPLGALLGALVCGWAMDRFGRRDTMAAVSVPAIAGWLLVAFAGTLGQLLAGRLLTGLAAGVATVAAPTYVGEVSEPRVRGALGAGFQLLLTFGIFLSYLIGKYATWSHLALASAALPVLWLLLALWTRRSPVWLLEKNREDEARRALVWLRGRRADVSDELRSLAEQVREAHKRRVTFRDLVSRENRRQFALSLMLMLLQQLSGINAVLFYTTGIFQDAGSSVAPELATIVVGLVIVLSTLVSVVLVDRLGRKVLLLASDALMAACLLALGVFFHLKGSGSADSLGWLPLASLMLYVFAFSIGFGPIPWLMMGELFAPEVKAVASGIAVCFNYSLAFLVTLTFAPLVTALTQAGAFWLFAGVCLLGVAYTAIACYETKGKTLQEIQQHFRDKQAVET</sequence>
<evidence type="ECO:0000256" key="6">
    <source>
        <dbReference type="ARBA" id="ARBA00023180"/>
    </source>
</evidence>
<evidence type="ECO:0000256" key="7">
    <source>
        <dbReference type="ARBA" id="ARBA00024348"/>
    </source>
</evidence>
<evidence type="ECO:0000256" key="1">
    <source>
        <dbReference type="ARBA" id="ARBA00004651"/>
    </source>
</evidence>
<dbReference type="NCBIfam" id="TIGR00879">
    <property type="entry name" value="SP"/>
    <property type="match status" value="1"/>
</dbReference>
<keyword evidence="4 9" id="KW-1133">Transmembrane helix</keyword>
<comment type="caution">
    <text evidence="11">The sequence shown here is derived from an EMBL/GenBank/DDBJ whole genome shotgun (WGS) entry which is preliminary data.</text>
</comment>
<evidence type="ECO:0000313" key="12">
    <source>
        <dbReference type="Proteomes" id="UP000440578"/>
    </source>
</evidence>
<dbReference type="FunFam" id="1.20.1250.20:FF:000055">
    <property type="entry name" value="Facilitated trehalose transporter Tret1-2 homolog"/>
    <property type="match status" value="1"/>
</dbReference>
<dbReference type="EMBL" id="VIIS01001299">
    <property type="protein sequence ID" value="KAF0300042.1"/>
    <property type="molecule type" value="Genomic_DNA"/>
</dbReference>
<proteinExistence type="inferred from homology"/>
<evidence type="ECO:0000256" key="5">
    <source>
        <dbReference type="ARBA" id="ARBA00023136"/>
    </source>
</evidence>
<dbReference type="InterPro" id="IPR020846">
    <property type="entry name" value="MFS_dom"/>
</dbReference>
<evidence type="ECO:0000256" key="8">
    <source>
        <dbReference type="RuleBase" id="RU003346"/>
    </source>
</evidence>
<evidence type="ECO:0000256" key="9">
    <source>
        <dbReference type="SAM" id="Phobius"/>
    </source>
</evidence>
<dbReference type="PROSITE" id="PS00216">
    <property type="entry name" value="SUGAR_TRANSPORT_1"/>
    <property type="match status" value="1"/>
</dbReference>
<organism evidence="11 12">
    <name type="scientific">Amphibalanus amphitrite</name>
    <name type="common">Striped barnacle</name>
    <name type="synonym">Balanus amphitrite</name>
    <dbReference type="NCBI Taxonomy" id="1232801"/>
    <lineage>
        <taxon>Eukaryota</taxon>
        <taxon>Metazoa</taxon>
        <taxon>Ecdysozoa</taxon>
        <taxon>Arthropoda</taxon>
        <taxon>Crustacea</taxon>
        <taxon>Multicrustacea</taxon>
        <taxon>Cirripedia</taxon>
        <taxon>Thoracica</taxon>
        <taxon>Thoracicalcarea</taxon>
        <taxon>Balanomorpha</taxon>
        <taxon>Balanoidea</taxon>
        <taxon>Balanidae</taxon>
        <taxon>Amphibalaninae</taxon>
        <taxon>Amphibalanus</taxon>
    </lineage>
</organism>
<dbReference type="Proteomes" id="UP000440578">
    <property type="component" value="Unassembled WGS sequence"/>
</dbReference>
<comment type="similarity">
    <text evidence="7">Belongs to the major facilitator superfamily. Sugar transporter (TC 2.A.1.1) family. Trehalose transporter subfamily.</text>
</comment>